<dbReference type="AlphaFoldDB" id="A0A0C4YJS4"/>
<reference evidence="2 3" key="1">
    <citation type="journal article" date="2015" name="Genome Announc.">
        <title>Complete Genome Sequence of Cupriavidus basilensis 4G11, Isolated from the Oak Ridge Field Research Center Site.</title>
        <authorList>
            <person name="Ray J."/>
            <person name="Waters R.J."/>
            <person name="Skerker J.M."/>
            <person name="Kuehl J.V."/>
            <person name="Price M.N."/>
            <person name="Huang J."/>
            <person name="Chakraborty R."/>
            <person name="Arkin A.P."/>
            <person name="Deutschbauer A."/>
        </authorList>
    </citation>
    <scope>NUCLEOTIDE SEQUENCE [LARGE SCALE GENOMIC DNA]</scope>
    <source>
        <strain evidence="2">4G11</strain>
    </source>
</reference>
<evidence type="ECO:0000256" key="1">
    <source>
        <dbReference type="SAM" id="MobiDB-lite"/>
    </source>
</evidence>
<evidence type="ECO:0000313" key="2">
    <source>
        <dbReference type="EMBL" id="AJG22860.1"/>
    </source>
</evidence>
<proteinExistence type="predicted"/>
<organism evidence="2 3">
    <name type="scientific">Cupriavidus basilensis</name>
    <dbReference type="NCBI Taxonomy" id="68895"/>
    <lineage>
        <taxon>Bacteria</taxon>
        <taxon>Pseudomonadati</taxon>
        <taxon>Pseudomonadota</taxon>
        <taxon>Betaproteobacteria</taxon>
        <taxon>Burkholderiales</taxon>
        <taxon>Burkholderiaceae</taxon>
        <taxon>Cupriavidus</taxon>
    </lineage>
</organism>
<dbReference type="Proteomes" id="UP000031843">
    <property type="component" value="Chromosome secondary"/>
</dbReference>
<keyword evidence="3" id="KW-1185">Reference proteome</keyword>
<dbReference type="InterPro" id="IPR036388">
    <property type="entry name" value="WH-like_DNA-bd_sf"/>
</dbReference>
<accession>A0A0C4YJS4</accession>
<dbReference type="KEGG" id="cbw:RR42_s1272"/>
<dbReference type="Gene3D" id="1.10.10.10">
    <property type="entry name" value="Winged helix-like DNA-binding domain superfamily/Winged helix DNA-binding domain"/>
    <property type="match status" value="1"/>
</dbReference>
<feature type="region of interest" description="Disordered" evidence="1">
    <location>
        <begin position="1"/>
        <end position="47"/>
    </location>
</feature>
<protein>
    <submittedName>
        <fullName evidence="2">Uncharacterized protein</fullName>
    </submittedName>
</protein>
<gene>
    <name evidence="2" type="ORF">RR42_s1272</name>
</gene>
<evidence type="ECO:0000313" key="3">
    <source>
        <dbReference type="Proteomes" id="UP000031843"/>
    </source>
</evidence>
<sequence>MSSNARPPTGKFMTEEYGVSRTVVREPTSRLKSEGLGEVLRRPPARR</sequence>
<name>A0A0C4YJS4_9BURK</name>
<dbReference type="STRING" id="68895.RR42_s1272"/>
<dbReference type="EMBL" id="CP010537">
    <property type="protein sequence ID" value="AJG22860.1"/>
    <property type="molecule type" value="Genomic_DNA"/>
</dbReference>
<feature type="compositionally biased region" description="Basic and acidic residues" evidence="1">
    <location>
        <begin position="23"/>
        <end position="41"/>
    </location>
</feature>